<dbReference type="RefSeq" id="WP_139666870.1">
    <property type="nucleotide sequence ID" value="NZ_VDLY02000004.1"/>
</dbReference>
<dbReference type="GO" id="GO:0006355">
    <property type="term" value="P:regulation of DNA-templated transcription"/>
    <property type="evidence" value="ECO:0007669"/>
    <property type="project" value="InterPro"/>
</dbReference>
<dbReference type="PANTHER" id="PTHR47691:SF3">
    <property type="entry name" value="HTH-TYPE TRANSCRIPTIONAL REGULATOR RV0890C-RELATED"/>
    <property type="match status" value="1"/>
</dbReference>
<reference evidence="6" key="1">
    <citation type="submission" date="2019-10" db="EMBL/GenBank/DDBJ databases">
        <title>Nonomuraea sp. nov., isolated from Phyllanthus amarus.</title>
        <authorList>
            <person name="Klykleung N."/>
            <person name="Tanasupawat S."/>
        </authorList>
    </citation>
    <scope>NUCLEOTIDE SEQUENCE [LARGE SCALE GENOMIC DNA]</scope>
    <source>
        <strain evidence="6">3MP-10</strain>
    </source>
</reference>
<name>A0A5N6AIL5_9ACTN</name>
<proteinExistence type="inferred from homology"/>
<protein>
    <submittedName>
        <fullName evidence="6">AfsR/SARP family transcriptional regulator</fullName>
    </submittedName>
</protein>
<evidence type="ECO:0000256" key="1">
    <source>
        <dbReference type="ARBA" id="ARBA00005820"/>
    </source>
</evidence>
<dbReference type="InterPro" id="IPR001867">
    <property type="entry name" value="OmpR/PhoB-type_DNA-bd"/>
</dbReference>
<dbReference type="Proteomes" id="UP000314251">
    <property type="component" value="Unassembled WGS sequence"/>
</dbReference>
<dbReference type="Gene3D" id="1.25.40.10">
    <property type="entry name" value="Tetratricopeptide repeat domain"/>
    <property type="match status" value="2"/>
</dbReference>
<dbReference type="AlphaFoldDB" id="A0A5N6AIL5"/>
<dbReference type="GO" id="GO:0003677">
    <property type="term" value="F:DNA binding"/>
    <property type="evidence" value="ECO:0007669"/>
    <property type="project" value="UniProtKB-UniRule"/>
</dbReference>
<evidence type="ECO:0000259" key="5">
    <source>
        <dbReference type="PROSITE" id="PS51755"/>
    </source>
</evidence>
<dbReference type="Pfam" id="PF25872">
    <property type="entry name" value="HTH_77"/>
    <property type="match status" value="1"/>
</dbReference>
<dbReference type="CDD" id="cd15831">
    <property type="entry name" value="BTAD"/>
    <property type="match status" value="1"/>
</dbReference>
<dbReference type="PRINTS" id="PR00364">
    <property type="entry name" value="DISEASERSIST"/>
</dbReference>
<evidence type="ECO:0000313" key="6">
    <source>
        <dbReference type="EMBL" id="KAB8167856.1"/>
    </source>
</evidence>
<dbReference type="InterPro" id="IPR005158">
    <property type="entry name" value="BTAD"/>
</dbReference>
<dbReference type="InterPro" id="IPR011990">
    <property type="entry name" value="TPR-like_helical_dom_sf"/>
</dbReference>
<dbReference type="InterPro" id="IPR027417">
    <property type="entry name" value="P-loop_NTPase"/>
</dbReference>
<dbReference type="InterPro" id="IPR058852">
    <property type="entry name" value="HTH_77"/>
</dbReference>
<dbReference type="EMBL" id="VDLY02000004">
    <property type="protein sequence ID" value="KAB8167856.1"/>
    <property type="molecule type" value="Genomic_DNA"/>
</dbReference>
<feature type="domain" description="OmpR/PhoB-type" evidence="5">
    <location>
        <begin position="1"/>
        <end position="94"/>
    </location>
</feature>
<evidence type="ECO:0000313" key="7">
    <source>
        <dbReference type="Proteomes" id="UP000314251"/>
    </source>
</evidence>
<dbReference type="SMART" id="SM01043">
    <property type="entry name" value="BTAD"/>
    <property type="match status" value="1"/>
</dbReference>
<dbReference type="SUPFAM" id="SSF46894">
    <property type="entry name" value="C-terminal effector domain of the bipartite response regulators"/>
    <property type="match status" value="1"/>
</dbReference>
<evidence type="ECO:0000256" key="3">
    <source>
        <dbReference type="ARBA" id="ARBA00023125"/>
    </source>
</evidence>
<organism evidence="6 7">
    <name type="scientific">Streptomyces mimosae</name>
    <dbReference type="NCBI Taxonomy" id="2586635"/>
    <lineage>
        <taxon>Bacteria</taxon>
        <taxon>Bacillati</taxon>
        <taxon>Actinomycetota</taxon>
        <taxon>Actinomycetes</taxon>
        <taxon>Kitasatosporales</taxon>
        <taxon>Streptomycetaceae</taxon>
        <taxon>Streptomyces</taxon>
    </lineage>
</organism>
<dbReference type="PANTHER" id="PTHR47691">
    <property type="entry name" value="REGULATOR-RELATED"/>
    <property type="match status" value="1"/>
</dbReference>
<comment type="similarity">
    <text evidence="1">Belongs to the AfsR/DnrI/RedD regulatory family.</text>
</comment>
<gene>
    <name evidence="6" type="ORF">FH607_007685</name>
</gene>
<comment type="caution">
    <text evidence="6">The sequence shown here is derived from an EMBL/GenBank/DDBJ whole genome shotgun (WGS) entry which is preliminary data.</text>
</comment>
<dbReference type="InterPro" id="IPR016032">
    <property type="entry name" value="Sig_transdc_resp-reg_C-effctor"/>
</dbReference>
<dbReference type="Gene3D" id="1.10.10.10">
    <property type="entry name" value="Winged helix-like DNA-binding domain superfamily/Winged helix DNA-binding domain"/>
    <property type="match status" value="1"/>
</dbReference>
<evidence type="ECO:0000256" key="2">
    <source>
        <dbReference type="ARBA" id="ARBA00023012"/>
    </source>
</evidence>
<feature type="DNA-binding region" description="OmpR/PhoB-type" evidence="4">
    <location>
        <begin position="1"/>
        <end position="94"/>
    </location>
</feature>
<keyword evidence="2" id="KW-0902">Two-component regulatory system</keyword>
<dbReference type="SMART" id="SM00862">
    <property type="entry name" value="Trans_reg_C"/>
    <property type="match status" value="1"/>
</dbReference>
<dbReference type="Pfam" id="PF00486">
    <property type="entry name" value="Trans_reg_C"/>
    <property type="match status" value="1"/>
</dbReference>
<dbReference type="PROSITE" id="PS51755">
    <property type="entry name" value="OMPR_PHOB"/>
    <property type="match status" value="1"/>
</dbReference>
<accession>A0A5N6AIL5</accession>
<dbReference type="GO" id="GO:0000160">
    <property type="term" value="P:phosphorelay signal transduction system"/>
    <property type="evidence" value="ECO:0007669"/>
    <property type="project" value="UniProtKB-KW"/>
</dbReference>
<keyword evidence="7" id="KW-1185">Reference proteome</keyword>
<dbReference type="InterPro" id="IPR036388">
    <property type="entry name" value="WH-like_DNA-bd_sf"/>
</dbReference>
<dbReference type="SUPFAM" id="SSF48452">
    <property type="entry name" value="TPR-like"/>
    <property type="match status" value="2"/>
</dbReference>
<evidence type="ECO:0000256" key="4">
    <source>
        <dbReference type="PROSITE-ProRule" id="PRU01091"/>
    </source>
</evidence>
<keyword evidence="3 4" id="KW-0238">DNA-binding</keyword>
<dbReference type="SUPFAM" id="SSF52540">
    <property type="entry name" value="P-loop containing nucleoside triphosphate hydrolases"/>
    <property type="match status" value="1"/>
</dbReference>
<dbReference type="Pfam" id="PF03704">
    <property type="entry name" value="BTAD"/>
    <property type="match status" value="1"/>
</dbReference>
<sequence>MRFLVLGPLTVLASDGRPLDVPEAGVRALLAVLLTEAGRTVSADRLVDELWGDRPPRNPAGALQTRVSRLRRALAEPGTGSPVESRHAGYLLRVAPEAVDAHRFATLTARAGAAGAAGDPRASAELLREALALWNGEPFAGVGDLPALRSTATRLVEERLTAVEALAEARLELGEHHAVGDELTALAAAHPLRERLRAAQLRALWLAGRQAEALAGYESLRVRLAEELGVDPGPELAALHRAILTQDPGLRPPPAASARVPEGRAAPLTALVGREPAVAAIAQLLDGHRLVTLTGPGGVGKTRLAEEVAERVAGGRPDGVRTVALGGGVDAPAAGGSVLLGAAPLGPVNPVAERLGAALGAREDDAPGGLLDALRARLRPLRLLLLLDNCEHLIGPAAATVRELLAAAPGLTVLATSREPLGLPGEAVWTVPPLQQADAEALFAARAGDSAPGFAVTEANAAAVATICRRLDRLPLALELAAARVRALGVHALAARLDDRFRLLTGGAHGLPPRQRTLRAVVDWSWDLLDADERALLRRLSVFAPADGLDLAAAEAVCGGERADERGEVVGPLIRLVDRSLVTAEDPTDTDGAAAEGPRYRLPETVAAYARERLVEAGELADLQARHLVHCTALAERGSAGLRGPEQAAWLLRLDRESGNLRAALDGAVRRRNGDGALRLAVALGWYWFLRGRLSEARRSLGEALAVAGTPAGGTPAGGAADEGLRSGAALWHAGFAALAGDHATARVGAERGDARAVWFLGHALLRSGADLPRGEALLARALGALGAAGDRWGTAAALTTRAVRSLLRGDLGPARDDAEAAHATFLELGDGWGRLNAGYALAALATIAGDLPRAERLHREGLRLAEELGLWAEAADRITGLGRVALLTGDRSAADALHRRSMALAARHGYAAGEVHAEIGLGLAARRAGDLDGAERHLRAALDWHRATDFGPGPALLLAELGFVAELRGEVAEAFDLHRRGLAAARESGDPRAVALALEGLAGAYASGGQPVAAARRLGAAARLREAAGAPLPAAERGDAGRVAAEARAALGAARFAREFRGCPPGGRGSDANAVVSAGG</sequence>
<dbReference type="OrthoDB" id="499349at2"/>